<accession>A0A2S4KN69</accession>
<feature type="region of interest" description="Disordered" evidence="1">
    <location>
        <begin position="310"/>
        <end position="364"/>
    </location>
</feature>
<dbReference type="PANTHER" id="PTHR28186:SF1">
    <property type="entry name" value="MEIOTICALLY UP-REGULATED GENE 9 PROTEIN"/>
    <property type="match status" value="1"/>
</dbReference>
<feature type="compositionally biased region" description="Basic and acidic residues" evidence="1">
    <location>
        <begin position="67"/>
        <end position="85"/>
    </location>
</feature>
<feature type="region of interest" description="Disordered" evidence="1">
    <location>
        <begin position="1"/>
        <end position="87"/>
    </location>
</feature>
<evidence type="ECO:0000313" key="3">
    <source>
        <dbReference type="Proteomes" id="UP000237481"/>
    </source>
</evidence>
<protein>
    <submittedName>
        <fullName evidence="2">Uncharacterized protein</fullName>
    </submittedName>
</protein>
<evidence type="ECO:0000313" key="2">
    <source>
        <dbReference type="EMBL" id="POR31629.1"/>
    </source>
</evidence>
<dbReference type="EMBL" id="PKSG01001022">
    <property type="protein sequence ID" value="POR31629.1"/>
    <property type="molecule type" value="Genomic_DNA"/>
</dbReference>
<dbReference type="AlphaFoldDB" id="A0A2S4KN69"/>
<sequence length="444" mass="49942">MATPADRYRQPLLQPPQQQQQQQQQQQHQSQRQRQRPQLHSPNSQAKPRSFSFRSDRSHHSSGASKTDSHETHEEKESRRLHSKADPSLAINEAEPCKSLLCTLAIDSQFRPCPLAAPSPFCKLTCDIAAVAAMMTQSSLVPLRSIQHKDTWGNPIGEPNPFWPVRRRLWTDICLADPDKSNPTRNRWERPLETIRSFEAAIDGGYSRKSMYRSDTESVANWTRRTSIQPQTQPRFPQDSYYGSRPASFRAESQVGPTTPGTTRNSYFDSQGYGGGSYNNGHGRPTPRERTQRMHSDPHYQMYGREQNVYPMPHKDRSYETVTSAAPSGNSDPAGYQTDPTSSDNSSIDRAPPAKRKEPVNDYGIGFSQSQAYHAPDFSVGLGANSNNHPLPPPPTEAAQYSSGPAPAIPRKQPSVLKRQASQQRPDSSDKRKSWFTRRFSKNA</sequence>
<name>A0A2S4KN69_9HYPO</name>
<dbReference type="InterPro" id="IPR018809">
    <property type="entry name" value="DUF2406"/>
</dbReference>
<feature type="region of interest" description="Disordered" evidence="1">
    <location>
        <begin position="378"/>
        <end position="444"/>
    </location>
</feature>
<dbReference type="Proteomes" id="UP000237481">
    <property type="component" value="Unassembled WGS sequence"/>
</dbReference>
<feature type="compositionally biased region" description="Polar residues" evidence="1">
    <location>
        <begin position="223"/>
        <end position="235"/>
    </location>
</feature>
<dbReference type="SUPFAM" id="SSF81995">
    <property type="entry name" value="beta-sandwich domain of Sec23/24"/>
    <property type="match status" value="1"/>
</dbReference>
<feature type="compositionally biased region" description="Low complexity" evidence="1">
    <location>
        <begin position="10"/>
        <end position="30"/>
    </location>
</feature>
<comment type="caution">
    <text evidence="2">The sequence shown here is derived from an EMBL/GenBank/DDBJ whole genome shotgun (WGS) entry which is preliminary data.</text>
</comment>
<keyword evidence="3" id="KW-1185">Reference proteome</keyword>
<organism evidence="2 3">
    <name type="scientific">Tolypocladium paradoxum</name>
    <dbReference type="NCBI Taxonomy" id="94208"/>
    <lineage>
        <taxon>Eukaryota</taxon>
        <taxon>Fungi</taxon>
        <taxon>Dikarya</taxon>
        <taxon>Ascomycota</taxon>
        <taxon>Pezizomycotina</taxon>
        <taxon>Sordariomycetes</taxon>
        <taxon>Hypocreomycetidae</taxon>
        <taxon>Hypocreales</taxon>
        <taxon>Ophiocordycipitaceae</taxon>
        <taxon>Tolypocladium</taxon>
    </lineage>
</organism>
<dbReference type="PANTHER" id="PTHR28186">
    <property type="entry name" value="MEIOTICALLY UP-REGULATED GENE 9 PROTEIN"/>
    <property type="match status" value="1"/>
</dbReference>
<feature type="compositionally biased region" description="Polar residues" evidence="1">
    <location>
        <begin position="255"/>
        <end position="269"/>
    </location>
</feature>
<proteinExistence type="predicted"/>
<reference evidence="2 3" key="1">
    <citation type="submission" date="2018-01" db="EMBL/GenBank/DDBJ databases">
        <title>Harnessing the power of phylogenomics to disentangle the directionality and signatures of interkingdom host jumping in the parasitic fungal genus Tolypocladium.</title>
        <authorList>
            <person name="Quandt C.A."/>
            <person name="Patterson W."/>
            <person name="Spatafora J.W."/>
        </authorList>
    </citation>
    <scope>NUCLEOTIDE SEQUENCE [LARGE SCALE GENOMIC DNA]</scope>
    <source>
        <strain evidence="2 3">NRBC 100945</strain>
    </source>
</reference>
<feature type="region of interest" description="Disordered" evidence="1">
    <location>
        <begin position="223"/>
        <end position="294"/>
    </location>
</feature>
<feature type="compositionally biased region" description="Polar residues" evidence="1">
    <location>
        <begin position="320"/>
        <end position="331"/>
    </location>
</feature>
<evidence type="ECO:0000256" key="1">
    <source>
        <dbReference type="SAM" id="MobiDB-lite"/>
    </source>
</evidence>
<gene>
    <name evidence="2" type="ORF">TPAR_08166</name>
</gene>
<dbReference type="OrthoDB" id="5330253at2759"/>
<feature type="compositionally biased region" description="Basic residues" evidence="1">
    <location>
        <begin position="434"/>
        <end position="444"/>
    </location>
</feature>
<feature type="compositionally biased region" description="Polar residues" evidence="1">
    <location>
        <begin position="338"/>
        <end position="348"/>
    </location>
</feature>
<dbReference type="Pfam" id="PF10295">
    <property type="entry name" value="DUF2406"/>
    <property type="match status" value="1"/>
</dbReference>